<evidence type="ECO:0000259" key="14">
    <source>
        <dbReference type="PROSITE" id="PS50110"/>
    </source>
</evidence>
<dbReference type="PANTHER" id="PTHR48111">
    <property type="entry name" value="REGULATOR OF RPOS"/>
    <property type="match status" value="1"/>
</dbReference>
<dbReference type="PANTHER" id="PTHR48111:SF49">
    <property type="entry name" value="HEME RESPONSE REGULATOR HSSR"/>
    <property type="match status" value="1"/>
</dbReference>
<name>H6LGD4_ACEWD</name>
<feature type="modified residue" description="4-aspartylphosphate" evidence="12">
    <location>
        <position position="52"/>
    </location>
</feature>
<dbReference type="SMART" id="SM00862">
    <property type="entry name" value="Trans_reg_C"/>
    <property type="match status" value="1"/>
</dbReference>
<gene>
    <name evidence="16" type="ordered locus">Awo_c02610</name>
</gene>
<keyword evidence="12" id="KW-0597">Phosphoprotein</keyword>
<dbReference type="Gene3D" id="3.40.50.2300">
    <property type="match status" value="1"/>
</dbReference>
<organism evidence="16 17">
    <name type="scientific">Acetobacterium woodii (strain ATCC 29683 / DSM 1030 / JCM 2381 / KCTC 1655 / WB1)</name>
    <dbReference type="NCBI Taxonomy" id="931626"/>
    <lineage>
        <taxon>Bacteria</taxon>
        <taxon>Bacillati</taxon>
        <taxon>Bacillota</taxon>
        <taxon>Clostridia</taxon>
        <taxon>Eubacteriales</taxon>
        <taxon>Eubacteriaceae</taxon>
        <taxon>Acetobacterium</taxon>
    </lineage>
</organism>
<keyword evidence="3" id="KW-0963">Cytoplasm</keyword>
<keyword evidence="7" id="KW-0010">Activator</keyword>
<evidence type="ECO:0000256" key="3">
    <source>
        <dbReference type="ARBA" id="ARBA00022490"/>
    </source>
</evidence>
<evidence type="ECO:0000256" key="6">
    <source>
        <dbReference type="ARBA" id="ARBA00023125"/>
    </source>
</evidence>
<reference evidence="16 17" key="2">
    <citation type="journal article" date="2012" name="PLoS ONE">
        <title>An ancient pathway combining carbon dioxide fixation with the generation and utilization of a sodium ion gradient for ATP synthesis.</title>
        <authorList>
            <person name="Poehlein A."/>
            <person name="Schmidt S."/>
            <person name="Kaster A.K."/>
            <person name="Goenrich M."/>
            <person name="Vollmers J."/>
            <person name="Thurmer A."/>
            <person name="Bertsch J."/>
            <person name="Schuchmann K."/>
            <person name="Voigt B."/>
            <person name="Hecker M."/>
            <person name="Daniel R."/>
            <person name="Thauer R.K."/>
            <person name="Gottschalk G."/>
            <person name="Muller V."/>
        </authorList>
    </citation>
    <scope>NUCLEOTIDE SEQUENCE [LARGE SCALE GENOMIC DNA]</scope>
    <source>
        <strain evidence="17">ATCC 29683 / DSM 1030 / JCM 2381 / KCTC 1655 / WB1</strain>
    </source>
</reference>
<evidence type="ECO:0000256" key="4">
    <source>
        <dbReference type="ARBA" id="ARBA00023015"/>
    </source>
</evidence>
<sequence length="223" mass="25681">MFCILICEDDNHIRRLFRDTLEKEGYSVFEAADGDMALAVLETNHIDLLITDVMMPHLDGHALTRTLREGGFELPILMITARDSMDDKKTGFKAGTDDYMVKPVDMDEMLLRVFALLRRSRIANEQRLVVGQTVLDYEALSLSVGESTITLPQKEFLLLFKLLSAPNRIFTRVQIMDEIWGYESESDHRTVDVHVKRLREKLENNRDFEIITVKGLGYKSRVL</sequence>
<feature type="DNA-binding region" description="OmpR/PhoB-type" evidence="13">
    <location>
        <begin position="125"/>
        <end position="222"/>
    </location>
</feature>
<evidence type="ECO:0000256" key="1">
    <source>
        <dbReference type="ARBA" id="ARBA00004496"/>
    </source>
</evidence>
<dbReference type="CDD" id="cd00383">
    <property type="entry name" value="trans_reg_C"/>
    <property type="match status" value="1"/>
</dbReference>
<dbReference type="KEGG" id="awo:Awo_c02610"/>
<dbReference type="EMBL" id="CP002987">
    <property type="protein sequence ID" value="AFA47070.1"/>
    <property type="molecule type" value="Genomic_DNA"/>
</dbReference>
<proteinExistence type="predicted"/>
<dbReference type="InterPro" id="IPR011006">
    <property type="entry name" value="CheY-like_superfamily"/>
</dbReference>
<reference evidence="17" key="1">
    <citation type="submission" date="2011-07" db="EMBL/GenBank/DDBJ databases">
        <title>Complete genome sequence of Acetobacterium woodii.</title>
        <authorList>
            <person name="Poehlein A."/>
            <person name="Schmidt S."/>
            <person name="Kaster A.-K."/>
            <person name="Goenrich M."/>
            <person name="Vollmers J."/>
            <person name="Thuermer A."/>
            <person name="Gottschalk G."/>
            <person name="Thauer R.K."/>
            <person name="Daniel R."/>
            <person name="Mueller V."/>
        </authorList>
    </citation>
    <scope>NUCLEOTIDE SEQUENCE [LARGE SCALE GENOMIC DNA]</scope>
    <source>
        <strain evidence="17">ATCC 29683 / DSM 1030 / JCM 2381 / KCTC 1655 / WB1</strain>
    </source>
</reference>
<evidence type="ECO:0000256" key="5">
    <source>
        <dbReference type="ARBA" id="ARBA00023026"/>
    </source>
</evidence>
<dbReference type="Proteomes" id="UP000007177">
    <property type="component" value="Chromosome"/>
</dbReference>
<dbReference type="GO" id="GO:0006355">
    <property type="term" value="P:regulation of DNA-templated transcription"/>
    <property type="evidence" value="ECO:0007669"/>
    <property type="project" value="InterPro"/>
</dbReference>
<dbReference type="HOGENOM" id="CLU_000445_30_3_9"/>
<evidence type="ECO:0000256" key="11">
    <source>
        <dbReference type="ARBA" id="ARBA00039976"/>
    </source>
</evidence>
<comment type="subcellular location">
    <subcellularLocation>
        <location evidence="1">Cytoplasm</location>
    </subcellularLocation>
</comment>
<dbReference type="InterPro" id="IPR001867">
    <property type="entry name" value="OmpR/PhoB-type_DNA-bd"/>
</dbReference>
<dbReference type="InterPro" id="IPR001789">
    <property type="entry name" value="Sig_transdc_resp-reg_receiver"/>
</dbReference>
<dbReference type="RefSeq" id="WP_014354673.1">
    <property type="nucleotide sequence ID" value="NC_016894.1"/>
</dbReference>
<keyword evidence="6 13" id="KW-0238">DNA-binding</keyword>
<feature type="domain" description="Response regulatory" evidence="14">
    <location>
        <begin position="3"/>
        <end position="117"/>
    </location>
</feature>
<dbReference type="Gene3D" id="1.10.10.10">
    <property type="entry name" value="Winged helix-like DNA-binding domain superfamily/Winged helix DNA-binding domain"/>
    <property type="match status" value="1"/>
</dbReference>
<evidence type="ECO:0000256" key="13">
    <source>
        <dbReference type="PROSITE-ProRule" id="PRU01091"/>
    </source>
</evidence>
<feature type="domain" description="OmpR/PhoB-type" evidence="15">
    <location>
        <begin position="125"/>
        <end position="222"/>
    </location>
</feature>
<keyword evidence="17" id="KW-1185">Reference proteome</keyword>
<dbReference type="AlphaFoldDB" id="H6LGD4"/>
<dbReference type="Pfam" id="PF00072">
    <property type="entry name" value="Response_reg"/>
    <property type="match status" value="1"/>
</dbReference>
<keyword evidence="4" id="KW-0805">Transcription regulation</keyword>
<keyword evidence="5" id="KW-0843">Virulence</keyword>
<evidence type="ECO:0000256" key="2">
    <source>
        <dbReference type="ARBA" id="ARBA00018672"/>
    </source>
</evidence>
<dbReference type="GO" id="GO:0000976">
    <property type="term" value="F:transcription cis-regulatory region binding"/>
    <property type="evidence" value="ECO:0007669"/>
    <property type="project" value="TreeGrafter"/>
</dbReference>
<evidence type="ECO:0000256" key="10">
    <source>
        <dbReference type="ARBA" id="ARBA00037471"/>
    </source>
</evidence>
<dbReference type="GO" id="GO:0000156">
    <property type="term" value="F:phosphorelay response regulator activity"/>
    <property type="evidence" value="ECO:0007669"/>
    <property type="project" value="TreeGrafter"/>
</dbReference>
<evidence type="ECO:0000313" key="16">
    <source>
        <dbReference type="EMBL" id="AFA47070.1"/>
    </source>
</evidence>
<dbReference type="STRING" id="931626.Awo_c02610"/>
<protein>
    <recommendedName>
        <fullName evidence="11">Heme response regulator HssR</fullName>
    </recommendedName>
    <alternativeName>
        <fullName evidence="2">Stage 0 sporulation protein A homolog</fullName>
    </alternativeName>
</protein>
<dbReference type="SUPFAM" id="SSF52172">
    <property type="entry name" value="CheY-like"/>
    <property type="match status" value="1"/>
</dbReference>
<dbReference type="SMART" id="SM00448">
    <property type="entry name" value="REC"/>
    <property type="match status" value="1"/>
</dbReference>
<accession>H6LGD4</accession>
<evidence type="ECO:0000256" key="7">
    <source>
        <dbReference type="ARBA" id="ARBA00023159"/>
    </source>
</evidence>
<dbReference type="InterPro" id="IPR036388">
    <property type="entry name" value="WH-like_DNA-bd_sf"/>
</dbReference>
<keyword evidence="8" id="KW-0804">Transcription</keyword>
<dbReference type="OrthoDB" id="9790442at2"/>
<dbReference type="eggNOG" id="COG0745">
    <property type="taxonomic scope" value="Bacteria"/>
</dbReference>
<dbReference type="GO" id="GO:0032993">
    <property type="term" value="C:protein-DNA complex"/>
    <property type="evidence" value="ECO:0007669"/>
    <property type="project" value="TreeGrafter"/>
</dbReference>
<comment type="function">
    <text evidence="10">Member of the two-component regulatory system HssS/HssR involved in intracellular heme homeostasis and tempering of staphylococcal virulence. Phosphorylated HssR binds to a direct repeat sequence within hrtAB promoter and activates the expression of hrtAB, an efflux pump, in response to extracellular heme, hemin, hemoglobin or blood.</text>
</comment>
<evidence type="ECO:0000256" key="8">
    <source>
        <dbReference type="ARBA" id="ARBA00023163"/>
    </source>
</evidence>
<evidence type="ECO:0000256" key="12">
    <source>
        <dbReference type="PROSITE-ProRule" id="PRU00169"/>
    </source>
</evidence>
<dbReference type="CDD" id="cd17574">
    <property type="entry name" value="REC_OmpR"/>
    <property type="match status" value="1"/>
</dbReference>
<comment type="function">
    <text evidence="9">May play the central regulatory role in sporulation. It may be an element of the effector pathway responsible for the activation of sporulation genes in response to nutritional stress. Spo0A may act in concert with spo0H (a sigma factor) to control the expression of some genes that are critical to the sporulation process.</text>
</comment>
<evidence type="ECO:0000313" key="17">
    <source>
        <dbReference type="Proteomes" id="UP000007177"/>
    </source>
</evidence>
<evidence type="ECO:0000256" key="9">
    <source>
        <dbReference type="ARBA" id="ARBA00024867"/>
    </source>
</evidence>
<dbReference type="Pfam" id="PF00486">
    <property type="entry name" value="Trans_reg_C"/>
    <property type="match status" value="1"/>
</dbReference>
<evidence type="ECO:0000259" key="15">
    <source>
        <dbReference type="PROSITE" id="PS51755"/>
    </source>
</evidence>
<dbReference type="GO" id="GO:0005829">
    <property type="term" value="C:cytosol"/>
    <property type="evidence" value="ECO:0007669"/>
    <property type="project" value="TreeGrafter"/>
</dbReference>
<dbReference type="PROSITE" id="PS50110">
    <property type="entry name" value="RESPONSE_REGULATORY"/>
    <property type="match status" value="1"/>
</dbReference>
<dbReference type="PROSITE" id="PS51755">
    <property type="entry name" value="OMPR_PHOB"/>
    <property type="match status" value="1"/>
</dbReference>
<dbReference type="InterPro" id="IPR039420">
    <property type="entry name" value="WalR-like"/>
</dbReference>